<name>A0A0K0E2X7_STRER</name>
<reference evidence="1" key="1">
    <citation type="submission" date="2015-08" db="UniProtKB">
        <authorList>
            <consortium name="WormBaseParasite"/>
        </authorList>
    </citation>
    <scope>IDENTIFICATION</scope>
</reference>
<evidence type="ECO:0000313" key="1">
    <source>
        <dbReference type="WBParaSite" id="SSTP_0000384600.1"/>
    </source>
</evidence>
<proteinExistence type="predicted"/>
<organism evidence="1">
    <name type="scientific">Strongyloides stercoralis</name>
    <name type="common">Threadworm</name>
    <dbReference type="NCBI Taxonomy" id="6248"/>
    <lineage>
        <taxon>Eukaryota</taxon>
        <taxon>Metazoa</taxon>
        <taxon>Ecdysozoa</taxon>
        <taxon>Nematoda</taxon>
        <taxon>Chromadorea</taxon>
        <taxon>Rhabditida</taxon>
        <taxon>Tylenchina</taxon>
        <taxon>Panagrolaimomorpha</taxon>
        <taxon>Strongyloidoidea</taxon>
        <taxon>Strongyloididae</taxon>
        <taxon>Strongyloides</taxon>
    </lineage>
</organism>
<dbReference type="WBParaSite" id="SSTP_0000384600.1">
    <property type="protein sequence ID" value="SSTP_0000384600.1"/>
    <property type="gene ID" value="SSTP_0000384600"/>
</dbReference>
<protein>
    <submittedName>
        <fullName evidence="1">Uncharacterized protein</fullName>
    </submittedName>
</protein>
<accession>A0A0K0E2X7</accession>
<sequence>MLVTILTTKGSLIDFYMRGIVDNQKSFNIKDKQHTIQNSKSRNCFFSPVHCYLLKHKPERSIYFLKSTSRRNLPKNLEELTRYLK</sequence>
<dbReference type="AlphaFoldDB" id="A0A0K0E2X7"/>